<dbReference type="Gene3D" id="3.20.20.450">
    <property type="entry name" value="EAL domain"/>
    <property type="match status" value="1"/>
</dbReference>
<dbReference type="CDD" id="cd00130">
    <property type="entry name" value="PAS"/>
    <property type="match status" value="3"/>
</dbReference>
<dbReference type="AlphaFoldDB" id="W7LHH8"/>
<evidence type="ECO:0000313" key="6">
    <source>
        <dbReference type="Proteomes" id="UP000019270"/>
    </source>
</evidence>
<dbReference type="Gene3D" id="3.30.70.270">
    <property type="match status" value="1"/>
</dbReference>
<protein>
    <submittedName>
        <fullName evidence="5">PAS/PAC sensor-containing diguanylate cyclase/phosphodiesterase</fullName>
    </submittedName>
</protein>
<organism evidence="5 6">
    <name type="scientific">Cytobacillus firmus DS1</name>
    <dbReference type="NCBI Taxonomy" id="1307436"/>
    <lineage>
        <taxon>Bacteria</taxon>
        <taxon>Bacillati</taxon>
        <taxon>Bacillota</taxon>
        <taxon>Bacilli</taxon>
        <taxon>Bacillales</taxon>
        <taxon>Bacillaceae</taxon>
        <taxon>Cytobacillus</taxon>
    </lineage>
</organism>
<dbReference type="SUPFAM" id="SSF55785">
    <property type="entry name" value="PYP-like sensor domain (PAS domain)"/>
    <property type="match status" value="3"/>
</dbReference>
<sequence>MDFLLTYRIEILLTALVFALLGFCMAFNRKSRVSSMKQTTYGSLFEQNLDGILLINRAAELLKANNAFSTITGYTIEELKNMKLTDYIRTKDLNQVKMHFSKTLKGQNQEFPIRFLHKNRHEISLQIRTVPFMIENRVEGVYVLVKDITAKINMQNELYETVEQLEALFNSSHDAIDIVNIDRTVKYVNPAFEKMFGWKKEEIIGELLPIIPQNTLEESERMRERLLKGEYINDYEAVFQRKDGTLIDICVNLFPLLNTNNEIYGIAAITRDISEQKRIKKSLTEKEEKYRLITEYSTDLIRLVNEEKIIIYASPSHANMLGFNPAEMLGKELSHFIASEDLHIFHRRFKNGIEEKKKDSIEFRMKKKDGSTVWVQTKTVPVFNEEGVFQHFISSSRDISAQKGYEEELKQMAFYDILTGIPNRRLFYDRLSHSIRSAGRNNHHFALLLLDCDRFKWVNDTFGHDTGDELLKKFVRRAESCIRQSDTIARLGGDEFAIILDRFDTGQDVGRIANRLIKSLQKPWIIKGREFTTTSSIGISIYPNDGGTMEQLITKADQALYQSKEKGRNQYHFYTSELASEIERTIQLEDELKKAIDSDYFHLVYQPQVNIAENKMAGAEVLLRFTHPVLGSISPVEFIPLCEKIGIIDEVTYWVMRAAFKQQKDWEAQGYSVPLAINISPATLEKKSFLNIARDILREFGTDPHMIEFELTEDTLLHDMESISFILEELQELGIRVSLDDFGTGYSSLKYMKELPIHKIKIDRSFMIGLPNGERERAIFEGIFLLTKRLGAEVLCEGVETQKQLLFLQKQGCRLVQGYYYSKPLKKEEFNEMLRKKKLKNA</sequence>
<dbReference type="EMBL" id="APVL01000005">
    <property type="protein sequence ID" value="EWG11554.1"/>
    <property type="molecule type" value="Genomic_DNA"/>
</dbReference>
<dbReference type="SUPFAM" id="SSF55073">
    <property type="entry name" value="Nucleotide cyclase"/>
    <property type="match status" value="1"/>
</dbReference>
<feature type="domain" description="EAL" evidence="3">
    <location>
        <begin position="585"/>
        <end position="838"/>
    </location>
</feature>
<dbReference type="InterPro" id="IPR035919">
    <property type="entry name" value="EAL_sf"/>
</dbReference>
<dbReference type="InterPro" id="IPR052155">
    <property type="entry name" value="Biofilm_reg_signaling"/>
</dbReference>
<dbReference type="Pfam" id="PF00563">
    <property type="entry name" value="EAL"/>
    <property type="match status" value="1"/>
</dbReference>
<dbReference type="Pfam" id="PF00989">
    <property type="entry name" value="PAS"/>
    <property type="match status" value="1"/>
</dbReference>
<evidence type="ECO:0000313" key="5">
    <source>
        <dbReference type="EMBL" id="EWG11554.1"/>
    </source>
</evidence>
<feature type="domain" description="PAC" evidence="2">
    <location>
        <begin position="359"/>
        <end position="411"/>
    </location>
</feature>
<dbReference type="SMART" id="SM00091">
    <property type="entry name" value="PAS"/>
    <property type="match status" value="3"/>
</dbReference>
<evidence type="ECO:0000259" key="4">
    <source>
        <dbReference type="PROSITE" id="PS50887"/>
    </source>
</evidence>
<comment type="caution">
    <text evidence="5">The sequence shown here is derived from an EMBL/GenBank/DDBJ whole genome shotgun (WGS) entry which is preliminary data.</text>
</comment>
<dbReference type="InterPro" id="IPR013767">
    <property type="entry name" value="PAS_fold"/>
</dbReference>
<dbReference type="PANTHER" id="PTHR44757">
    <property type="entry name" value="DIGUANYLATE CYCLASE DGCP"/>
    <property type="match status" value="1"/>
</dbReference>
<dbReference type="NCBIfam" id="TIGR00229">
    <property type="entry name" value="sensory_box"/>
    <property type="match status" value="3"/>
</dbReference>
<dbReference type="SMART" id="SM00267">
    <property type="entry name" value="GGDEF"/>
    <property type="match status" value="1"/>
</dbReference>
<accession>W7LHH8</accession>
<dbReference type="InterPro" id="IPR029787">
    <property type="entry name" value="Nucleotide_cyclase"/>
</dbReference>
<dbReference type="NCBIfam" id="TIGR00254">
    <property type="entry name" value="GGDEF"/>
    <property type="match status" value="1"/>
</dbReference>
<evidence type="ECO:0000259" key="1">
    <source>
        <dbReference type="PROSITE" id="PS50112"/>
    </source>
</evidence>
<dbReference type="InterPro" id="IPR000160">
    <property type="entry name" value="GGDEF_dom"/>
</dbReference>
<feature type="domain" description="GGDEF" evidence="4">
    <location>
        <begin position="443"/>
        <end position="576"/>
    </location>
</feature>
<dbReference type="PROSITE" id="PS50113">
    <property type="entry name" value="PAC"/>
    <property type="match status" value="2"/>
</dbReference>
<feature type="domain" description="PAS" evidence="1">
    <location>
        <begin position="161"/>
        <end position="230"/>
    </location>
</feature>
<feature type="domain" description="PAC" evidence="2">
    <location>
        <begin position="233"/>
        <end position="285"/>
    </location>
</feature>
<dbReference type="GO" id="GO:0006355">
    <property type="term" value="P:regulation of DNA-templated transcription"/>
    <property type="evidence" value="ECO:0007669"/>
    <property type="project" value="InterPro"/>
</dbReference>
<proteinExistence type="predicted"/>
<dbReference type="eggNOG" id="COG5001">
    <property type="taxonomic scope" value="Bacteria"/>
</dbReference>
<dbReference type="CDD" id="cd01949">
    <property type="entry name" value="GGDEF"/>
    <property type="match status" value="1"/>
</dbReference>
<name>W7LHH8_CYTFI</name>
<evidence type="ECO:0000259" key="2">
    <source>
        <dbReference type="PROSITE" id="PS50113"/>
    </source>
</evidence>
<dbReference type="RefSeq" id="WP_035329243.1">
    <property type="nucleotide sequence ID" value="NZ_APVL01000005.1"/>
</dbReference>
<dbReference type="InterPro" id="IPR000700">
    <property type="entry name" value="PAS-assoc_C"/>
</dbReference>
<dbReference type="InterPro" id="IPR001633">
    <property type="entry name" value="EAL_dom"/>
</dbReference>
<dbReference type="InterPro" id="IPR043128">
    <property type="entry name" value="Rev_trsase/Diguanyl_cyclase"/>
</dbReference>
<gene>
    <name evidence="5" type="ORF">PBF_08378</name>
</gene>
<feature type="domain" description="PAS" evidence="1">
    <location>
        <begin position="286"/>
        <end position="356"/>
    </location>
</feature>
<dbReference type="SUPFAM" id="SSF141868">
    <property type="entry name" value="EAL domain-like"/>
    <property type="match status" value="1"/>
</dbReference>
<dbReference type="CDD" id="cd01948">
    <property type="entry name" value="EAL"/>
    <property type="match status" value="1"/>
</dbReference>
<dbReference type="PANTHER" id="PTHR44757:SF2">
    <property type="entry name" value="BIOFILM ARCHITECTURE MAINTENANCE PROTEIN MBAA"/>
    <property type="match status" value="1"/>
</dbReference>
<feature type="domain" description="PAS" evidence="1">
    <location>
        <begin position="37"/>
        <end position="107"/>
    </location>
</feature>
<dbReference type="PROSITE" id="PS50887">
    <property type="entry name" value="GGDEF"/>
    <property type="match status" value="1"/>
</dbReference>
<evidence type="ECO:0000259" key="3">
    <source>
        <dbReference type="PROSITE" id="PS50883"/>
    </source>
</evidence>
<dbReference type="InterPro" id="IPR035965">
    <property type="entry name" value="PAS-like_dom_sf"/>
</dbReference>
<dbReference type="PATRIC" id="fig|1307436.3.peg.1782"/>
<dbReference type="PROSITE" id="PS50883">
    <property type="entry name" value="EAL"/>
    <property type="match status" value="1"/>
</dbReference>
<dbReference type="Pfam" id="PF00990">
    <property type="entry name" value="GGDEF"/>
    <property type="match status" value="1"/>
</dbReference>
<dbReference type="InterPro" id="IPR000014">
    <property type="entry name" value="PAS"/>
</dbReference>
<dbReference type="Pfam" id="PF13426">
    <property type="entry name" value="PAS_9"/>
    <property type="match status" value="2"/>
</dbReference>
<dbReference type="InterPro" id="IPR001610">
    <property type="entry name" value="PAC"/>
</dbReference>
<dbReference type="SMART" id="SM00052">
    <property type="entry name" value="EAL"/>
    <property type="match status" value="1"/>
</dbReference>
<dbReference type="PROSITE" id="PS50112">
    <property type="entry name" value="PAS"/>
    <property type="match status" value="3"/>
</dbReference>
<reference evidence="5 6" key="2">
    <citation type="journal article" date="2016" name="Sci. Rep.">
        <title>A novel serine protease, Sep1, from Bacillus firmus DS-1 has nematicidal activity and degrades multiple intestinal-associated nematode proteins.</title>
        <authorList>
            <person name="Geng C."/>
            <person name="Nie X."/>
            <person name="Tang Z."/>
            <person name="Zhang Y."/>
            <person name="Lin J."/>
            <person name="Sun M."/>
            <person name="Peng D."/>
        </authorList>
    </citation>
    <scope>NUCLEOTIDE SEQUENCE [LARGE SCALE GENOMIC DNA]</scope>
    <source>
        <strain evidence="5 6">DS1</strain>
    </source>
</reference>
<dbReference type="SMART" id="SM00086">
    <property type="entry name" value="PAC"/>
    <property type="match status" value="3"/>
</dbReference>
<dbReference type="FunFam" id="3.30.70.270:FF:000001">
    <property type="entry name" value="Diguanylate cyclase domain protein"/>
    <property type="match status" value="1"/>
</dbReference>
<dbReference type="OrthoDB" id="9759607at2"/>
<dbReference type="Gene3D" id="3.30.450.20">
    <property type="entry name" value="PAS domain"/>
    <property type="match status" value="3"/>
</dbReference>
<dbReference type="Proteomes" id="UP000019270">
    <property type="component" value="Unassembled WGS sequence"/>
</dbReference>
<reference evidence="6" key="1">
    <citation type="submission" date="2013-03" db="EMBL/GenBank/DDBJ databases">
        <title>Draft genome sequence of Bacillus firmus DS1.</title>
        <authorList>
            <person name="Peng D."/>
            <person name="Zhu L."/>
            <person name="Sun M."/>
        </authorList>
    </citation>
    <scope>NUCLEOTIDE SEQUENCE [LARGE SCALE GENOMIC DNA]</scope>
    <source>
        <strain evidence="6">DS1</strain>
    </source>
</reference>